<evidence type="ECO:0000313" key="2">
    <source>
        <dbReference type="EMBL" id="PXF47810.1"/>
    </source>
</evidence>
<dbReference type="OrthoDB" id="10457176at2759"/>
<dbReference type="InterPro" id="IPR001005">
    <property type="entry name" value="SANT/Myb"/>
</dbReference>
<accession>A0A2V3J347</accession>
<feature type="region of interest" description="Disordered" evidence="1">
    <location>
        <begin position="69"/>
        <end position="105"/>
    </location>
</feature>
<proteinExistence type="predicted"/>
<sequence length="175" mass="18859">MMRSAPDPPDSALRPEPPDLAVLAVLAARSQALRAPLPFSEPVSEHAPPPPALDPFSVESLSFFVHAPSATAPSSQGSSSLKRPAPNPSPSNDKSAKTAKRQKRFVSNWTPDMDKIVRKSLAKFGWGCWARIAASGKLPKEYTAKMIANRAKSIGLNKHMFGPAIAQTRTKTHAR</sequence>
<evidence type="ECO:0000313" key="3">
    <source>
        <dbReference type="Proteomes" id="UP000247409"/>
    </source>
</evidence>
<name>A0A2V3J347_9FLOR</name>
<dbReference type="CDD" id="cd00167">
    <property type="entry name" value="SANT"/>
    <property type="match status" value="1"/>
</dbReference>
<feature type="compositionally biased region" description="Low complexity" evidence="1">
    <location>
        <begin position="69"/>
        <end position="80"/>
    </location>
</feature>
<keyword evidence="3" id="KW-1185">Reference proteome</keyword>
<evidence type="ECO:0000256" key="1">
    <source>
        <dbReference type="SAM" id="MobiDB-lite"/>
    </source>
</evidence>
<organism evidence="2 3">
    <name type="scientific">Gracilariopsis chorda</name>
    <dbReference type="NCBI Taxonomy" id="448386"/>
    <lineage>
        <taxon>Eukaryota</taxon>
        <taxon>Rhodophyta</taxon>
        <taxon>Florideophyceae</taxon>
        <taxon>Rhodymeniophycidae</taxon>
        <taxon>Gracilariales</taxon>
        <taxon>Gracilariaceae</taxon>
        <taxon>Gracilariopsis</taxon>
    </lineage>
</organism>
<dbReference type="EMBL" id="NBIV01000020">
    <property type="protein sequence ID" value="PXF47810.1"/>
    <property type="molecule type" value="Genomic_DNA"/>
</dbReference>
<evidence type="ECO:0008006" key="4">
    <source>
        <dbReference type="Google" id="ProtNLM"/>
    </source>
</evidence>
<protein>
    <recommendedName>
        <fullName evidence="4">Myb-like domain-containing protein</fullName>
    </recommendedName>
</protein>
<dbReference type="Proteomes" id="UP000247409">
    <property type="component" value="Unassembled WGS sequence"/>
</dbReference>
<reference evidence="2 3" key="1">
    <citation type="journal article" date="2018" name="Mol. Biol. Evol.">
        <title>Analysis of the draft genome of the red seaweed Gracilariopsis chorda provides insights into genome size evolution in Rhodophyta.</title>
        <authorList>
            <person name="Lee J."/>
            <person name="Yang E.C."/>
            <person name="Graf L."/>
            <person name="Yang J.H."/>
            <person name="Qiu H."/>
            <person name="Zel Zion U."/>
            <person name="Chan C.X."/>
            <person name="Stephens T.G."/>
            <person name="Weber A.P.M."/>
            <person name="Boo G.H."/>
            <person name="Boo S.M."/>
            <person name="Kim K.M."/>
            <person name="Shin Y."/>
            <person name="Jung M."/>
            <person name="Lee S.J."/>
            <person name="Yim H.S."/>
            <person name="Lee J.H."/>
            <person name="Bhattacharya D."/>
            <person name="Yoon H.S."/>
        </authorList>
    </citation>
    <scope>NUCLEOTIDE SEQUENCE [LARGE SCALE GENOMIC DNA]</scope>
    <source>
        <strain evidence="2 3">SKKU-2015</strain>
        <tissue evidence="2">Whole body</tissue>
    </source>
</reference>
<comment type="caution">
    <text evidence="2">The sequence shown here is derived from an EMBL/GenBank/DDBJ whole genome shotgun (WGS) entry which is preliminary data.</text>
</comment>
<dbReference type="AlphaFoldDB" id="A0A2V3J347"/>
<gene>
    <name evidence="2" type="ORF">BWQ96_02492</name>
</gene>